<dbReference type="EC" id="6.3.4.13" evidence="7"/>
<dbReference type="InterPro" id="IPR020560">
    <property type="entry name" value="PRibGlycinamide_synth_C-dom"/>
</dbReference>
<dbReference type="InterPro" id="IPR036676">
    <property type="entry name" value="PurM-like_C_sf"/>
</dbReference>
<dbReference type="InterPro" id="IPR011761">
    <property type="entry name" value="ATP-grasp"/>
</dbReference>
<evidence type="ECO:0000256" key="17">
    <source>
        <dbReference type="ARBA" id="ARBA00029388"/>
    </source>
</evidence>
<keyword evidence="13" id="KW-0658">Purine biosynthesis</keyword>
<evidence type="ECO:0000256" key="10">
    <source>
        <dbReference type="ARBA" id="ARBA00022598"/>
    </source>
</evidence>
<evidence type="ECO:0000256" key="7">
    <source>
        <dbReference type="ARBA" id="ARBA00013255"/>
    </source>
</evidence>
<dbReference type="GO" id="GO:0046872">
    <property type="term" value="F:metal ion binding"/>
    <property type="evidence" value="ECO:0007669"/>
    <property type="project" value="UniProtKB-KW"/>
</dbReference>
<dbReference type="EC" id="6.3.3.1" evidence="6"/>
<evidence type="ECO:0000256" key="19">
    <source>
        <dbReference type="ARBA" id="ARBA00031908"/>
    </source>
</evidence>
<dbReference type="HAMAP" id="MF_00741">
    <property type="entry name" value="AIRS"/>
    <property type="match status" value="1"/>
</dbReference>
<dbReference type="NCBIfam" id="TIGR00878">
    <property type="entry name" value="purM"/>
    <property type="match status" value="1"/>
</dbReference>
<comment type="similarity">
    <text evidence="4">In the N-terminal section; belongs to the GARS family.</text>
</comment>
<dbReference type="InterPro" id="IPR020559">
    <property type="entry name" value="PRibGlycinamide_synth_CS"/>
</dbReference>
<dbReference type="FunFam" id="3.40.50.20:FF:000006">
    <property type="entry name" value="Phosphoribosylamine--glycine ligase, chloroplastic"/>
    <property type="match status" value="1"/>
</dbReference>
<proteinExistence type="inferred from homology"/>
<evidence type="ECO:0000313" key="27">
    <source>
        <dbReference type="Proteomes" id="UP000188320"/>
    </source>
</evidence>
<keyword evidence="12 24" id="KW-0547">Nucleotide-binding</keyword>
<comment type="caution">
    <text evidence="26">The sequence shown here is derived from an EMBL/GenBank/DDBJ whole genome shotgun (WGS) entry which is preliminary data.</text>
</comment>
<comment type="pathway">
    <text evidence="3">Purine metabolism; IMP biosynthesis via de novo pathway; N(1)-(5-phospho-D-ribosyl)glycinamide from 5-phospho-alpha-D-ribose 1-diphosphate: step 2/2.</text>
</comment>
<dbReference type="Pfam" id="PF01071">
    <property type="entry name" value="GARS_A"/>
    <property type="match status" value="1"/>
</dbReference>
<keyword evidence="14 24" id="KW-0067">ATP-binding</keyword>
<keyword evidence="27" id="KW-1185">Reference proteome</keyword>
<dbReference type="EMBL" id="LSSK01001641">
    <property type="protein sequence ID" value="OMH79185.1"/>
    <property type="molecule type" value="Genomic_DNA"/>
</dbReference>
<dbReference type="Gene3D" id="3.90.650.10">
    <property type="entry name" value="PurM-like C-terminal domain"/>
    <property type="match status" value="1"/>
</dbReference>
<evidence type="ECO:0000256" key="15">
    <source>
        <dbReference type="ARBA" id="ARBA00023211"/>
    </source>
</evidence>
<dbReference type="InterPro" id="IPR037123">
    <property type="entry name" value="PRibGlycinamide_synth_C_sf"/>
</dbReference>
<dbReference type="InterPro" id="IPR010918">
    <property type="entry name" value="PurM-like_C_dom"/>
</dbReference>
<evidence type="ECO:0000256" key="12">
    <source>
        <dbReference type="ARBA" id="ARBA00022741"/>
    </source>
</evidence>
<dbReference type="InterPro" id="IPR011054">
    <property type="entry name" value="Rudment_hybrid_motif"/>
</dbReference>
<keyword evidence="16" id="KW-0511">Multifunctional enzyme</keyword>
<evidence type="ECO:0000256" key="22">
    <source>
        <dbReference type="ARBA" id="ARBA00047843"/>
    </source>
</evidence>
<dbReference type="GO" id="GO:0004637">
    <property type="term" value="F:phosphoribosylamine-glycine ligase activity"/>
    <property type="evidence" value="ECO:0007669"/>
    <property type="project" value="UniProtKB-EC"/>
</dbReference>
<dbReference type="SUPFAM" id="SSF56042">
    <property type="entry name" value="PurM C-terminal domain-like"/>
    <property type="match status" value="1"/>
</dbReference>
<keyword evidence="9" id="KW-0963">Cytoplasm</keyword>
<dbReference type="GO" id="GO:0006189">
    <property type="term" value="P:'de novo' IMP biosynthetic process"/>
    <property type="evidence" value="ECO:0007669"/>
    <property type="project" value="UniProtKB-UniPathway"/>
</dbReference>
<dbReference type="SMART" id="SM01209">
    <property type="entry name" value="GARS_A"/>
    <property type="match status" value="1"/>
</dbReference>
<evidence type="ECO:0000256" key="3">
    <source>
        <dbReference type="ARBA" id="ARBA00005174"/>
    </source>
</evidence>
<dbReference type="Pfam" id="PF02769">
    <property type="entry name" value="AIRS_C"/>
    <property type="match status" value="1"/>
</dbReference>
<evidence type="ECO:0000256" key="1">
    <source>
        <dbReference type="ARBA" id="ARBA00004496"/>
    </source>
</evidence>
<reference evidence="27" key="1">
    <citation type="submission" date="2017-01" db="EMBL/GenBank/DDBJ databases">
        <authorList>
            <person name="Wang Y."/>
            <person name="White M."/>
            <person name="Kvist S."/>
            <person name="Moncalvo J.-M."/>
        </authorList>
    </citation>
    <scope>NUCLEOTIDE SEQUENCE [LARGE SCALE GENOMIC DNA]</scope>
    <source>
        <strain evidence="27">COL-18-3</strain>
    </source>
</reference>
<evidence type="ECO:0000259" key="25">
    <source>
        <dbReference type="PROSITE" id="PS50975"/>
    </source>
</evidence>
<dbReference type="Gene3D" id="3.90.600.10">
    <property type="entry name" value="Phosphoribosylglycinamide synthetase, C-terminal domain"/>
    <property type="match status" value="1"/>
</dbReference>
<keyword evidence="11" id="KW-0479">Metal-binding</keyword>
<dbReference type="PROSITE" id="PS50975">
    <property type="entry name" value="ATP_GRASP"/>
    <property type="match status" value="1"/>
</dbReference>
<dbReference type="SUPFAM" id="SSF56059">
    <property type="entry name" value="Glutathione synthetase ATP-binding domain-like"/>
    <property type="match status" value="1"/>
</dbReference>
<evidence type="ECO:0000256" key="14">
    <source>
        <dbReference type="ARBA" id="ARBA00022840"/>
    </source>
</evidence>
<dbReference type="SUPFAM" id="SSF51246">
    <property type="entry name" value="Rudiment single hybrid motif"/>
    <property type="match status" value="1"/>
</dbReference>
<dbReference type="InterPro" id="IPR000115">
    <property type="entry name" value="PRibGlycinamide_synth"/>
</dbReference>
<evidence type="ECO:0000313" key="26">
    <source>
        <dbReference type="EMBL" id="OMH79185.1"/>
    </source>
</evidence>
<comment type="pathway">
    <text evidence="2">Purine metabolism; IMP biosynthesis via de novo pathway; 5-amino-1-(5-phospho-D-ribosyl)imidazole from N(2)-formyl-N(1)-(5-phospho-D-ribosyl)glycinamide: step 2/2.</text>
</comment>
<evidence type="ECO:0000256" key="9">
    <source>
        <dbReference type="ARBA" id="ARBA00022490"/>
    </source>
</evidence>
<gene>
    <name evidence="26" type="ORF">AX774_g7413</name>
</gene>
<evidence type="ECO:0000256" key="13">
    <source>
        <dbReference type="ARBA" id="ARBA00022755"/>
    </source>
</evidence>
<dbReference type="InterPro" id="IPR020561">
    <property type="entry name" value="PRibGlycinamid_synth_ATP-grasp"/>
</dbReference>
<dbReference type="SUPFAM" id="SSF52440">
    <property type="entry name" value="PreATP-grasp domain"/>
    <property type="match status" value="1"/>
</dbReference>
<comment type="subcellular location">
    <subcellularLocation>
        <location evidence="1">Cytoplasm</location>
    </subcellularLocation>
</comment>
<dbReference type="UniPathway" id="UPA00074">
    <property type="reaction ID" value="UER00125"/>
</dbReference>
<evidence type="ECO:0000256" key="2">
    <source>
        <dbReference type="ARBA" id="ARBA00004686"/>
    </source>
</evidence>
<dbReference type="Pfam" id="PF02844">
    <property type="entry name" value="GARS_N"/>
    <property type="match status" value="1"/>
</dbReference>
<feature type="domain" description="ATP-grasp" evidence="25">
    <location>
        <begin position="120"/>
        <end position="361"/>
    </location>
</feature>
<evidence type="ECO:0000256" key="20">
    <source>
        <dbReference type="ARBA" id="ARBA00032931"/>
    </source>
</evidence>
<dbReference type="Gene3D" id="3.30.470.20">
    <property type="entry name" value="ATP-grasp fold, B domain"/>
    <property type="match status" value="1"/>
</dbReference>
<dbReference type="CDD" id="cd02196">
    <property type="entry name" value="PurM"/>
    <property type="match status" value="1"/>
</dbReference>
<comment type="function">
    <text evidence="17">Catalyzes the second and fifth step in the 'de novo' purine biosynthesis pathway; contains phosphoribosylamine--glycine ligase (GARS) and phosphoribosylformylglycinamidine cyclo-ligase (AIRS) activities.</text>
</comment>
<comment type="catalytic activity">
    <reaction evidence="22">
        <text>5-phospho-beta-D-ribosylamine + glycine + ATP = N(1)-(5-phospho-beta-D-ribosyl)glycinamide + ADP + phosphate + H(+)</text>
        <dbReference type="Rhea" id="RHEA:17453"/>
        <dbReference type="ChEBI" id="CHEBI:15378"/>
        <dbReference type="ChEBI" id="CHEBI:30616"/>
        <dbReference type="ChEBI" id="CHEBI:43474"/>
        <dbReference type="ChEBI" id="CHEBI:57305"/>
        <dbReference type="ChEBI" id="CHEBI:58681"/>
        <dbReference type="ChEBI" id="CHEBI:143788"/>
        <dbReference type="ChEBI" id="CHEBI:456216"/>
        <dbReference type="EC" id="6.3.4.13"/>
    </reaction>
</comment>
<dbReference type="NCBIfam" id="TIGR00877">
    <property type="entry name" value="purD"/>
    <property type="match status" value="1"/>
</dbReference>
<evidence type="ECO:0000256" key="18">
    <source>
        <dbReference type="ARBA" id="ARBA00029444"/>
    </source>
</evidence>
<accession>A0A1R1PDW4</accession>
<dbReference type="InterPro" id="IPR016185">
    <property type="entry name" value="PreATP-grasp_dom_sf"/>
</dbReference>
<dbReference type="Gene3D" id="3.30.1330.10">
    <property type="entry name" value="PurM-like, N-terminal domain"/>
    <property type="match status" value="1"/>
</dbReference>
<dbReference type="InterPro" id="IPR004733">
    <property type="entry name" value="PurM_cligase"/>
</dbReference>
<evidence type="ECO:0000256" key="23">
    <source>
        <dbReference type="ARBA" id="ARBA00049057"/>
    </source>
</evidence>
<dbReference type="GO" id="GO:0005829">
    <property type="term" value="C:cytosol"/>
    <property type="evidence" value="ECO:0007669"/>
    <property type="project" value="TreeGrafter"/>
</dbReference>
<dbReference type="Pfam" id="PF00586">
    <property type="entry name" value="AIRS"/>
    <property type="match status" value="1"/>
</dbReference>
<dbReference type="Gene3D" id="3.30.1490.20">
    <property type="entry name" value="ATP-grasp fold, A domain"/>
    <property type="match status" value="1"/>
</dbReference>
<dbReference type="PANTHER" id="PTHR10520">
    <property type="entry name" value="TRIFUNCTIONAL PURINE BIOSYNTHETIC PROTEIN ADENOSINE-3-RELATED"/>
    <property type="match status" value="1"/>
</dbReference>
<dbReference type="InterPro" id="IPR020562">
    <property type="entry name" value="PRibGlycinamide_synth_N"/>
</dbReference>
<evidence type="ECO:0000256" key="21">
    <source>
        <dbReference type="ARBA" id="ARBA00033093"/>
    </source>
</evidence>
<comment type="catalytic activity">
    <reaction evidence="23">
        <text>2-formamido-N(1)-(5-O-phospho-beta-D-ribosyl)acetamidine + ATP = 5-amino-1-(5-phospho-beta-D-ribosyl)imidazole + ADP + phosphate + H(+)</text>
        <dbReference type="Rhea" id="RHEA:23032"/>
        <dbReference type="ChEBI" id="CHEBI:15378"/>
        <dbReference type="ChEBI" id="CHEBI:30616"/>
        <dbReference type="ChEBI" id="CHEBI:43474"/>
        <dbReference type="ChEBI" id="CHEBI:137981"/>
        <dbReference type="ChEBI" id="CHEBI:147287"/>
        <dbReference type="ChEBI" id="CHEBI:456216"/>
        <dbReference type="EC" id="6.3.3.1"/>
    </reaction>
</comment>
<dbReference type="PANTHER" id="PTHR10520:SF12">
    <property type="entry name" value="TRIFUNCTIONAL PURINE BIOSYNTHETIC PROTEIN ADENOSINE-3"/>
    <property type="match status" value="1"/>
</dbReference>
<dbReference type="HAMAP" id="MF_00138">
    <property type="entry name" value="GARS"/>
    <property type="match status" value="1"/>
</dbReference>
<protein>
    <recommendedName>
        <fullName evidence="8">Phosphoribosylformylglycinamidine cyclo-ligase</fullName>
        <ecNumber evidence="6">6.3.3.1</ecNumber>
        <ecNumber evidence="7">6.3.4.13</ecNumber>
    </recommendedName>
    <alternativeName>
        <fullName evidence="20">AIR synthase</fullName>
    </alternativeName>
    <alternativeName>
        <fullName evidence="21">AIRS</fullName>
    </alternativeName>
    <alternativeName>
        <fullName evidence="19">Phosphoribosyl-aminoimidazole synthetase</fullName>
    </alternativeName>
</protein>
<name>A0A1R1PDW4_ZANCU</name>
<dbReference type="InterPro" id="IPR036921">
    <property type="entry name" value="PurM-like_N_sf"/>
</dbReference>
<evidence type="ECO:0000256" key="5">
    <source>
        <dbReference type="ARBA" id="ARBA00010280"/>
    </source>
</evidence>
<dbReference type="InterPro" id="IPR016188">
    <property type="entry name" value="PurM-like_N"/>
</dbReference>
<dbReference type="Gene3D" id="3.40.50.20">
    <property type="match status" value="1"/>
</dbReference>
<dbReference type="FunFam" id="3.90.650.10:FF:000011">
    <property type="entry name" value="Phosphoribosylformylglycinamidine cyclo-ligase"/>
    <property type="match status" value="1"/>
</dbReference>
<dbReference type="GO" id="GO:0046084">
    <property type="term" value="P:adenine biosynthetic process"/>
    <property type="evidence" value="ECO:0007669"/>
    <property type="project" value="TreeGrafter"/>
</dbReference>
<sequence length="930" mass="99205">MNILIVGNGGREHALSWKLSKSPKVNKVFVAPGNGGTFMEGGKIVNVTVPEVVPMEGDDETSRFSELVKFAIESKVDLVIPGPELPLVQGISDAFKKVGISCFGPSQKAAMIEGSKAYSKEFMKRNGIPTAEYEVFSDYEKAKNYIESRTFEKIVVKASGLAGGKGVVIANSKQEALQAAKEILVDRVFASGGSNTTAGEEDENGKVVIEEFLEGEELSILAISDGYSVVTFPAAQDHKQIYEGDLGPNTGGMGTYSPATISGGAAGNGAGMGQQERELMQAIETKVVRATIDGMRKEGTPFVGCLFTGLMITKTRATNDGEYIYKPMVLEYNCRFGDPETQAVMMLIPDNFAELCFAAANGCLDSVKYECETDQVGAGGSGKYSACVILASEGYPQKYQVNKEITFKFDQQNNSDDVKVFHSGTKMVQQTSVAGEDGSEGKKSNDYKLVTSGGRVLAVTGVSTTSLQDALDKVYSRIEQIEFEGKYCRRDIGHRQLSKLKAAEQKAEADNSNAGSSGGKLTYADAGVNVELGNKLVEIIKPMVKQTRREGADSELGGFGGVVELAKMVTTGSGDGGSGLDLKDNPLLVTATDGVGTKLLLGQRPVVKRQSGSAQPELVHDSDRVRGLGIDLVAMQVNDIIVQGAEPLVFLDYYASSKLNVSVFRDFIAGVCDGCKQANCALVGGETAEMPGMYDHPTTAGDNNGSEYNIKFDVAGFAVGIVPKAANLLPKLDNIRCGDVLVGLGSSGVHSNGFSLVRRVLSEMQDKQGIDIDSYVAPWSVGQGTDGNGVLLLDELLAPTKIYVKSCIPLVNSGKLKALCHITGGGFIDNIPRILPKDLGVVIDAKSWELPNLFKWLKTNAGGIDAMEMCRTFNCGIGMVAIVAASDVNDVVESFRASGETVHVIGQVVEYNQNSSDSRKVEMTNLDSWE</sequence>
<evidence type="ECO:0000256" key="8">
    <source>
        <dbReference type="ARBA" id="ARBA00020367"/>
    </source>
</evidence>
<comment type="similarity">
    <text evidence="5">Belongs to the AIR synthase family.</text>
</comment>
<dbReference type="SUPFAM" id="SSF55326">
    <property type="entry name" value="PurM N-terminal domain-like"/>
    <property type="match status" value="1"/>
</dbReference>
<dbReference type="PROSITE" id="PS00184">
    <property type="entry name" value="GARS"/>
    <property type="match status" value="1"/>
</dbReference>
<dbReference type="GO" id="GO:0005524">
    <property type="term" value="F:ATP binding"/>
    <property type="evidence" value="ECO:0007669"/>
    <property type="project" value="UniProtKB-UniRule"/>
</dbReference>
<evidence type="ECO:0000256" key="16">
    <source>
        <dbReference type="ARBA" id="ARBA00023268"/>
    </source>
</evidence>
<evidence type="ECO:0000256" key="4">
    <source>
        <dbReference type="ARBA" id="ARBA00007423"/>
    </source>
</evidence>
<evidence type="ECO:0000256" key="24">
    <source>
        <dbReference type="PROSITE-ProRule" id="PRU00409"/>
    </source>
</evidence>
<organism evidence="26 27">
    <name type="scientific">Zancudomyces culisetae</name>
    <name type="common">Gut fungus</name>
    <name type="synonym">Smittium culisetae</name>
    <dbReference type="NCBI Taxonomy" id="1213189"/>
    <lineage>
        <taxon>Eukaryota</taxon>
        <taxon>Fungi</taxon>
        <taxon>Fungi incertae sedis</taxon>
        <taxon>Zoopagomycota</taxon>
        <taxon>Kickxellomycotina</taxon>
        <taxon>Harpellomycetes</taxon>
        <taxon>Harpellales</taxon>
        <taxon>Legeriomycetaceae</taxon>
        <taxon>Zancudomyces</taxon>
    </lineage>
</organism>
<keyword evidence="10" id="KW-0436">Ligase</keyword>
<dbReference type="AlphaFoldDB" id="A0A1R1PDW4"/>
<dbReference type="GO" id="GO:0004641">
    <property type="term" value="F:phosphoribosylformylglycinamidine cyclo-ligase activity"/>
    <property type="evidence" value="ECO:0007669"/>
    <property type="project" value="UniProtKB-EC"/>
</dbReference>
<dbReference type="InterPro" id="IPR013815">
    <property type="entry name" value="ATP_grasp_subdomain_1"/>
</dbReference>
<dbReference type="Pfam" id="PF02843">
    <property type="entry name" value="GARS_C"/>
    <property type="match status" value="1"/>
</dbReference>
<evidence type="ECO:0000256" key="11">
    <source>
        <dbReference type="ARBA" id="ARBA00022723"/>
    </source>
</evidence>
<dbReference type="OrthoDB" id="2018833at2759"/>
<keyword evidence="15" id="KW-0464">Manganese</keyword>
<evidence type="ECO:0000256" key="6">
    <source>
        <dbReference type="ARBA" id="ARBA00013047"/>
    </source>
</evidence>
<dbReference type="Proteomes" id="UP000188320">
    <property type="component" value="Unassembled WGS sequence"/>
</dbReference>
<comment type="similarity">
    <text evidence="18">In the C-terminal section; belongs to the AIR synthase family.</text>
</comment>
<dbReference type="SMART" id="SM01210">
    <property type="entry name" value="GARS_C"/>
    <property type="match status" value="1"/>
</dbReference>